<dbReference type="HOGENOM" id="CLU_2656889_0_0_1"/>
<protein>
    <submittedName>
        <fullName evidence="1">Uncharacterized protein</fullName>
    </submittedName>
</protein>
<dbReference type="InParanoid" id="K1QEJ6"/>
<name>K1QEJ6_MAGGI</name>
<reference evidence="1" key="1">
    <citation type="journal article" date="2012" name="Nature">
        <title>The oyster genome reveals stress adaptation and complexity of shell formation.</title>
        <authorList>
            <person name="Zhang G."/>
            <person name="Fang X."/>
            <person name="Guo X."/>
            <person name="Li L."/>
            <person name="Luo R."/>
            <person name="Xu F."/>
            <person name="Yang P."/>
            <person name="Zhang L."/>
            <person name="Wang X."/>
            <person name="Qi H."/>
            <person name="Xiong Z."/>
            <person name="Que H."/>
            <person name="Xie Y."/>
            <person name="Holland P.W."/>
            <person name="Paps J."/>
            <person name="Zhu Y."/>
            <person name="Wu F."/>
            <person name="Chen Y."/>
            <person name="Wang J."/>
            <person name="Peng C."/>
            <person name="Meng J."/>
            <person name="Yang L."/>
            <person name="Liu J."/>
            <person name="Wen B."/>
            <person name="Zhang N."/>
            <person name="Huang Z."/>
            <person name="Zhu Q."/>
            <person name="Feng Y."/>
            <person name="Mount A."/>
            <person name="Hedgecock D."/>
            <person name="Xu Z."/>
            <person name="Liu Y."/>
            <person name="Domazet-Loso T."/>
            <person name="Du Y."/>
            <person name="Sun X."/>
            <person name="Zhang S."/>
            <person name="Liu B."/>
            <person name="Cheng P."/>
            <person name="Jiang X."/>
            <person name="Li J."/>
            <person name="Fan D."/>
            <person name="Wang W."/>
            <person name="Fu W."/>
            <person name="Wang T."/>
            <person name="Wang B."/>
            <person name="Zhang J."/>
            <person name="Peng Z."/>
            <person name="Li Y."/>
            <person name="Li N."/>
            <person name="Wang J."/>
            <person name="Chen M."/>
            <person name="He Y."/>
            <person name="Tan F."/>
            <person name="Song X."/>
            <person name="Zheng Q."/>
            <person name="Huang R."/>
            <person name="Yang H."/>
            <person name="Du X."/>
            <person name="Chen L."/>
            <person name="Yang M."/>
            <person name="Gaffney P.M."/>
            <person name="Wang S."/>
            <person name="Luo L."/>
            <person name="She Z."/>
            <person name="Ming Y."/>
            <person name="Huang W."/>
            <person name="Zhang S."/>
            <person name="Huang B."/>
            <person name="Zhang Y."/>
            <person name="Qu T."/>
            <person name="Ni P."/>
            <person name="Miao G."/>
            <person name="Wang J."/>
            <person name="Wang Q."/>
            <person name="Steinberg C.E."/>
            <person name="Wang H."/>
            <person name="Li N."/>
            <person name="Qian L."/>
            <person name="Zhang G."/>
            <person name="Li Y."/>
            <person name="Yang H."/>
            <person name="Liu X."/>
            <person name="Wang J."/>
            <person name="Yin Y."/>
            <person name="Wang J."/>
        </authorList>
    </citation>
    <scope>NUCLEOTIDE SEQUENCE [LARGE SCALE GENOMIC DNA]</scope>
    <source>
        <strain evidence="1">05x7-T-G4-1.051#20</strain>
    </source>
</reference>
<sequence length="76" mass="9000">MDPRMKLTKTCSKKHICVELASLGEESLFMSINLKQRSCFYLGSEPGKEFLTKRMDVIENFYHFINISNVLYRRDF</sequence>
<dbReference type="AlphaFoldDB" id="K1QEJ6"/>
<accession>K1QEJ6</accession>
<proteinExistence type="predicted"/>
<gene>
    <name evidence="1" type="ORF">CGI_10017502</name>
</gene>
<dbReference type="EMBL" id="JH816911">
    <property type="protein sequence ID" value="EKC32348.1"/>
    <property type="molecule type" value="Genomic_DNA"/>
</dbReference>
<evidence type="ECO:0000313" key="1">
    <source>
        <dbReference type="EMBL" id="EKC32348.1"/>
    </source>
</evidence>
<organism evidence="1">
    <name type="scientific">Magallana gigas</name>
    <name type="common">Pacific oyster</name>
    <name type="synonym">Crassostrea gigas</name>
    <dbReference type="NCBI Taxonomy" id="29159"/>
    <lineage>
        <taxon>Eukaryota</taxon>
        <taxon>Metazoa</taxon>
        <taxon>Spiralia</taxon>
        <taxon>Lophotrochozoa</taxon>
        <taxon>Mollusca</taxon>
        <taxon>Bivalvia</taxon>
        <taxon>Autobranchia</taxon>
        <taxon>Pteriomorphia</taxon>
        <taxon>Ostreida</taxon>
        <taxon>Ostreoidea</taxon>
        <taxon>Ostreidae</taxon>
        <taxon>Magallana</taxon>
    </lineage>
</organism>